<protein>
    <submittedName>
        <fullName evidence="1">Uncharacterized protein</fullName>
    </submittedName>
</protein>
<evidence type="ECO:0000313" key="2">
    <source>
        <dbReference type="Proteomes" id="UP001056120"/>
    </source>
</evidence>
<keyword evidence="2" id="KW-1185">Reference proteome</keyword>
<name>A0ACB9GMW3_9ASTR</name>
<dbReference type="EMBL" id="CM042031">
    <property type="protein sequence ID" value="KAI3784513.1"/>
    <property type="molecule type" value="Genomic_DNA"/>
</dbReference>
<evidence type="ECO:0000313" key="1">
    <source>
        <dbReference type="EMBL" id="KAI3784513.1"/>
    </source>
</evidence>
<reference evidence="2" key="1">
    <citation type="journal article" date="2022" name="Mol. Ecol. Resour.">
        <title>The genomes of chicory, endive, great burdock and yacon provide insights into Asteraceae palaeo-polyploidization history and plant inulin production.</title>
        <authorList>
            <person name="Fan W."/>
            <person name="Wang S."/>
            <person name="Wang H."/>
            <person name="Wang A."/>
            <person name="Jiang F."/>
            <person name="Liu H."/>
            <person name="Zhao H."/>
            <person name="Xu D."/>
            <person name="Zhang Y."/>
        </authorList>
    </citation>
    <scope>NUCLEOTIDE SEQUENCE [LARGE SCALE GENOMIC DNA]</scope>
    <source>
        <strain evidence="2">cv. Yunnan</strain>
    </source>
</reference>
<sequence length="76" mass="9183">MYILLFVIIYLRHSLLIENHKNLRFEPSHLLPFPFLVVFLNKDTTTVFSRHLHHHHLLLIDHLHVAFRSSSYCYCN</sequence>
<proteinExistence type="predicted"/>
<organism evidence="1 2">
    <name type="scientific">Smallanthus sonchifolius</name>
    <dbReference type="NCBI Taxonomy" id="185202"/>
    <lineage>
        <taxon>Eukaryota</taxon>
        <taxon>Viridiplantae</taxon>
        <taxon>Streptophyta</taxon>
        <taxon>Embryophyta</taxon>
        <taxon>Tracheophyta</taxon>
        <taxon>Spermatophyta</taxon>
        <taxon>Magnoliopsida</taxon>
        <taxon>eudicotyledons</taxon>
        <taxon>Gunneridae</taxon>
        <taxon>Pentapetalae</taxon>
        <taxon>asterids</taxon>
        <taxon>campanulids</taxon>
        <taxon>Asterales</taxon>
        <taxon>Asteraceae</taxon>
        <taxon>Asteroideae</taxon>
        <taxon>Heliantheae alliance</taxon>
        <taxon>Millerieae</taxon>
        <taxon>Smallanthus</taxon>
    </lineage>
</organism>
<gene>
    <name evidence="1" type="ORF">L1987_43612</name>
</gene>
<dbReference type="Proteomes" id="UP001056120">
    <property type="component" value="Linkage Group LG14"/>
</dbReference>
<comment type="caution">
    <text evidence="1">The sequence shown here is derived from an EMBL/GenBank/DDBJ whole genome shotgun (WGS) entry which is preliminary data.</text>
</comment>
<accession>A0ACB9GMW3</accession>
<reference evidence="1 2" key="2">
    <citation type="journal article" date="2022" name="Mol. Ecol. Resour.">
        <title>The genomes of chicory, endive, great burdock and yacon provide insights into Asteraceae paleo-polyploidization history and plant inulin production.</title>
        <authorList>
            <person name="Fan W."/>
            <person name="Wang S."/>
            <person name="Wang H."/>
            <person name="Wang A."/>
            <person name="Jiang F."/>
            <person name="Liu H."/>
            <person name="Zhao H."/>
            <person name="Xu D."/>
            <person name="Zhang Y."/>
        </authorList>
    </citation>
    <scope>NUCLEOTIDE SEQUENCE [LARGE SCALE GENOMIC DNA]</scope>
    <source>
        <strain evidence="2">cv. Yunnan</strain>
        <tissue evidence="1">Leaves</tissue>
    </source>
</reference>